<keyword evidence="9" id="KW-1185">Reference proteome</keyword>
<dbReference type="GO" id="GO:0008235">
    <property type="term" value="F:metalloexopeptidase activity"/>
    <property type="evidence" value="ECO:0007669"/>
    <property type="project" value="UniProtKB-ARBA"/>
</dbReference>
<sequence>MDRVKRFWQLDRAHVPDRVLVTDPATVGYFTGFWCQPYERFVGLFLFRDREPVLVVPALEREAAEATGLSVRTYTDAEGPENAVREAVGTARGPLGVEKHALTLDWAERLGEWLGVSRWVDVAPQVRRLRMIKDAQEVETLRKAALVADRVLEAALQHFRVGMTELDLVAELELQARRAGADGMAFSPLVLSGPRSALPHGVPGPNTIEPGSLLLIDFGIRINGYHSDITRTFAVGSADERMRRVYEAVLASQNAALEAIRPGITCAELDRVARQSLADAGYGPYFTHRLGHGVGLAVHEPPSVDGGNDVPLEPGMVITVEPGVYVPGWGGVRIEDMCRVTERGAEVFTGYPKAFTVLS</sequence>
<dbReference type="AlphaFoldDB" id="A0A8J3BCG3"/>
<protein>
    <submittedName>
        <fullName evidence="8">Xaa-Pro dipeptidase</fullName>
    </submittedName>
</protein>
<dbReference type="InterPro" id="IPR029149">
    <property type="entry name" value="Creatin/AminoP/Spt16_N"/>
</dbReference>
<dbReference type="CDD" id="cd01092">
    <property type="entry name" value="APP-like"/>
    <property type="match status" value="1"/>
</dbReference>
<evidence type="ECO:0000259" key="6">
    <source>
        <dbReference type="Pfam" id="PF00557"/>
    </source>
</evidence>
<dbReference type="RefSeq" id="WP_188817274.1">
    <property type="nucleotide sequence ID" value="NZ_BMOF01000023.1"/>
</dbReference>
<accession>A0A8J3BCG3</accession>
<dbReference type="SUPFAM" id="SSF53092">
    <property type="entry name" value="Creatinase/prolidase N-terminal domain"/>
    <property type="match status" value="1"/>
</dbReference>
<evidence type="ECO:0000256" key="3">
    <source>
        <dbReference type="ARBA" id="ARBA00022723"/>
    </source>
</evidence>
<dbReference type="PRINTS" id="PR00599">
    <property type="entry name" value="MAPEPTIDASE"/>
</dbReference>
<evidence type="ECO:0000313" key="8">
    <source>
        <dbReference type="EMBL" id="GGK00637.1"/>
    </source>
</evidence>
<dbReference type="GO" id="GO:0004177">
    <property type="term" value="F:aminopeptidase activity"/>
    <property type="evidence" value="ECO:0007669"/>
    <property type="project" value="UniProtKB-ARBA"/>
</dbReference>
<reference evidence="8" key="1">
    <citation type="journal article" date="2014" name="Int. J. Syst. Evol. Microbiol.">
        <title>Complete genome sequence of Corynebacterium casei LMG S-19264T (=DSM 44701T), isolated from a smear-ripened cheese.</title>
        <authorList>
            <consortium name="US DOE Joint Genome Institute (JGI-PGF)"/>
            <person name="Walter F."/>
            <person name="Albersmeier A."/>
            <person name="Kalinowski J."/>
            <person name="Ruckert C."/>
        </authorList>
    </citation>
    <scope>NUCLEOTIDE SEQUENCE</scope>
    <source>
        <strain evidence="8">JCM 14719</strain>
    </source>
</reference>
<gene>
    <name evidence="8" type="primary">pepQ</name>
    <name evidence="8" type="ORF">GCM10007043_13340</name>
</gene>
<organism evidence="8 9">
    <name type="scientific">Calditerricola satsumensis</name>
    <dbReference type="NCBI Taxonomy" id="373054"/>
    <lineage>
        <taxon>Bacteria</taxon>
        <taxon>Bacillati</taxon>
        <taxon>Bacillota</taxon>
        <taxon>Bacilli</taxon>
        <taxon>Bacillales</taxon>
        <taxon>Bacillaceae</taxon>
        <taxon>Calditerricola</taxon>
    </lineage>
</organism>
<dbReference type="PROSITE" id="PS00491">
    <property type="entry name" value="PROLINE_PEPTIDASE"/>
    <property type="match status" value="1"/>
</dbReference>
<comment type="similarity">
    <text evidence="2">Belongs to the peptidase M24B family.</text>
</comment>
<dbReference type="InterPro" id="IPR000994">
    <property type="entry name" value="Pept_M24"/>
</dbReference>
<evidence type="ECO:0000313" key="9">
    <source>
        <dbReference type="Proteomes" id="UP000637720"/>
    </source>
</evidence>
<evidence type="ECO:0000256" key="5">
    <source>
        <dbReference type="ARBA" id="ARBA00023211"/>
    </source>
</evidence>
<keyword evidence="3" id="KW-0479">Metal-binding</keyword>
<dbReference type="InterPro" id="IPR050659">
    <property type="entry name" value="Peptidase_M24B"/>
</dbReference>
<dbReference type="SUPFAM" id="SSF55920">
    <property type="entry name" value="Creatinase/aminopeptidase"/>
    <property type="match status" value="1"/>
</dbReference>
<dbReference type="PANTHER" id="PTHR46112">
    <property type="entry name" value="AMINOPEPTIDASE"/>
    <property type="match status" value="1"/>
</dbReference>
<dbReference type="InterPro" id="IPR036005">
    <property type="entry name" value="Creatinase/aminopeptidase-like"/>
</dbReference>
<proteinExistence type="inferred from homology"/>
<evidence type="ECO:0000256" key="4">
    <source>
        <dbReference type="ARBA" id="ARBA00022801"/>
    </source>
</evidence>
<comment type="caution">
    <text evidence="8">The sequence shown here is derived from an EMBL/GenBank/DDBJ whole genome shotgun (WGS) entry which is preliminary data.</text>
</comment>
<comment type="cofactor">
    <cofactor evidence="1">
        <name>Mn(2+)</name>
        <dbReference type="ChEBI" id="CHEBI:29035"/>
    </cofactor>
</comment>
<keyword evidence="4" id="KW-0378">Hydrolase</keyword>
<keyword evidence="5" id="KW-0464">Manganese</keyword>
<feature type="domain" description="Peptidase M24" evidence="6">
    <location>
        <begin position="140"/>
        <end position="342"/>
    </location>
</feature>
<evidence type="ECO:0000259" key="7">
    <source>
        <dbReference type="Pfam" id="PF01321"/>
    </source>
</evidence>
<dbReference type="InterPro" id="IPR000587">
    <property type="entry name" value="Creatinase_N"/>
</dbReference>
<dbReference type="Gene3D" id="3.90.230.10">
    <property type="entry name" value="Creatinase/methionine aminopeptidase superfamily"/>
    <property type="match status" value="1"/>
</dbReference>
<dbReference type="Pfam" id="PF00557">
    <property type="entry name" value="Peptidase_M24"/>
    <property type="match status" value="1"/>
</dbReference>
<dbReference type="Pfam" id="PF01321">
    <property type="entry name" value="Creatinase_N"/>
    <property type="match status" value="1"/>
</dbReference>
<name>A0A8J3BCG3_9BACI</name>
<reference evidence="8" key="2">
    <citation type="submission" date="2020-09" db="EMBL/GenBank/DDBJ databases">
        <authorList>
            <person name="Sun Q."/>
            <person name="Ohkuma M."/>
        </authorList>
    </citation>
    <scope>NUCLEOTIDE SEQUENCE</scope>
    <source>
        <strain evidence="8">JCM 14719</strain>
    </source>
</reference>
<dbReference type="Proteomes" id="UP000637720">
    <property type="component" value="Unassembled WGS sequence"/>
</dbReference>
<dbReference type="PANTHER" id="PTHR46112:SF10">
    <property type="entry name" value="DIPEPTIDASE YKVY-RELATED"/>
    <property type="match status" value="1"/>
</dbReference>
<evidence type="ECO:0000256" key="2">
    <source>
        <dbReference type="ARBA" id="ARBA00008766"/>
    </source>
</evidence>
<dbReference type="InterPro" id="IPR001131">
    <property type="entry name" value="Peptidase_M24B_aminopep-P_CS"/>
</dbReference>
<feature type="domain" description="Creatinase N-terminal" evidence="7">
    <location>
        <begin position="3"/>
        <end position="132"/>
    </location>
</feature>
<dbReference type="EMBL" id="BMOF01000023">
    <property type="protein sequence ID" value="GGK00637.1"/>
    <property type="molecule type" value="Genomic_DNA"/>
</dbReference>
<dbReference type="Gene3D" id="3.40.350.10">
    <property type="entry name" value="Creatinase/prolidase N-terminal domain"/>
    <property type="match status" value="1"/>
</dbReference>
<evidence type="ECO:0000256" key="1">
    <source>
        <dbReference type="ARBA" id="ARBA00001936"/>
    </source>
</evidence>
<dbReference type="GO" id="GO:0046872">
    <property type="term" value="F:metal ion binding"/>
    <property type="evidence" value="ECO:0007669"/>
    <property type="project" value="UniProtKB-KW"/>
</dbReference>
<dbReference type="InterPro" id="IPR001714">
    <property type="entry name" value="Pept_M24_MAP"/>
</dbReference>